<comment type="caution">
    <text evidence="2">The sequence shown here is derived from an EMBL/GenBank/DDBJ whole genome shotgun (WGS) entry which is preliminary data.</text>
</comment>
<organism evidence="2 3">
    <name type="scientific">Bacillus daqingensis</name>
    <dbReference type="NCBI Taxonomy" id="872396"/>
    <lineage>
        <taxon>Bacteria</taxon>
        <taxon>Bacillati</taxon>
        <taxon>Bacillota</taxon>
        <taxon>Bacilli</taxon>
        <taxon>Bacillales</taxon>
        <taxon>Bacillaceae</taxon>
        <taxon>Bacillus</taxon>
    </lineage>
</organism>
<reference evidence="3" key="1">
    <citation type="journal article" date="2019" name="Int. J. Syst. Evol. Microbiol.">
        <title>The Global Catalogue of Microorganisms (GCM) 10K type strain sequencing project: providing services to taxonomists for standard genome sequencing and annotation.</title>
        <authorList>
            <consortium name="The Broad Institute Genomics Platform"/>
            <consortium name="The Broad Institute Genome Sequencing Center for Infectious Disease"/>
            <person name="Wu L."/>
            <person name="Ma J."/>
        </authorList>
    </citation>
    <scope>NUCLEOTIDE SEQUENCE [LARGE SCALE GENOMIC DNA]</scope>
    <source>
        <strain evidence="3">JCM 12165</strain>
    </source>
</reference>
<dbReference type="Pfam" id="PF01248">
    <property type="entry name" value="Ribosomal_L7Ae"/>
    <property type="match status" value="1"/>
</dbReference>
<dbReference type="SUPFAM" id="SSF55315">
    <property type="entry name" value="L30e-like"/>
    <property type="match status" value="1"/>
</dbReference>
<evidence type="ECO:0000313" key="3">
    <source>
        <dbReference type="Proteomes" id="UP001595896"/>
    </source>
</evidence>
<keyword evidence="2" id="KW-0689">Ribosomal protein</keyword>
<proteinExistence type="predicted"/>
<sequence>MISQKQLNLLGLMQRAGKLTTGEELVVKAVQAKKASAVVLAEDAGDAVKKKITDKCRFYHVPIVQAGLREDLGAAVGKEMRVTLAIMDEGFAKAFLKLSDGQELS</sequence>
<dbReference type="EMBL" id="JBHSGK010000003">
    <property type="protein sequence ID" value="MFC4735646.1"/>
    <property type="molecule type" value="Genomic_DNA"/>
</dbReference>
<dbReference type="Gene3D" id="3.30.1330.30">
    <property type="match status" value="1"/>
</dbReference>
<name>A0ABV9NTV0_9BACI</name>
<dbReference type="InterPro" id="IPR004038">
    <property type="entry name" value="Ribosomal_eL8/eL30/eS12/Gad45"/>
</dbReference>
<evidence type="ECO:0000313" key="2">
    <source>
        <dbReference type="EMBL" id="MFC4735646.1"/>
    </source>
</evidence>
<protein>
    <submittedName>
        <fullName evidence="2">L7Ae/L30e/S12e/Gadd45 family ribosomal protein</fullName>
    </submittedName>
</protein>
<dbReference type="GO" id="GO:0005840">
    <property type="term" value="C:ribosome"/>
    <property type="evidence" value="ECO:0007669"/>
    <property type="project" value="UniProtKB-KW"/>
</dbReference>
<feature type="domain" description="Ribosomal protein eL8/eL30/eS12/Gadd45" evidence="1">
    <location>
        <begin position="8"/>
        <end position="94"/>
    </location>
</feature>
<evidence type="ECO:0000259" key="1">
    <source>
        <dbReference type="Pfam" id="PF01248"/>
    </source>
</evidence>
<gene>
    <name evidence="2" type="ORF">ACFO4L_03510</name>
</gene>
<keyword evidence="2" id="KW-0687">Ribonucleoprotein</keyword>
<keyword evidence="3" id="KW-1185">Reference proteome</keyword>
<accession>A0ABV9NTV0</accession>
<dbReference type="InterPro" id="IPR029064">
    <property type="entry name" value="Ribosomal_eL30-like_sf"/>
</dbReference>
<dbReference type="RefSeq" id="WP_377908268.1">
    <property type="nucleotide sequence ID" value="NZ_JBHSGK010000003.1"/>
</dbReference>
<dbReference type="Proteomes" id="UP001595896">
    <property type="component" value="Unassembled WGS sequence"/>
</dbReference>